<keyword evidence="10" id="KW-1185">Reference proteome</keyword>
<dbReference type="InterPro" id="IPR035906">
    <property type="entry name" value="MetI-like_sf"/>
</dbReference>
<evidence type="ECO:0000256" key="1">
    <source>
        <dbReference type="ARBA" id="ARBA00004651"/>
    </source>
</evidence>
<dbReference type="OrthoDB" id="187395at2"/>
<proteinExistence type="inferred from homology"/>
<dbReference type="InterPro" id="IPR000515">
    <property type="entry name" value="MetI-like"/>
</dbReference>
<feature type="transmembrane region" description="Helical" evidence="7">
    <location>
        <begin position="7"/>
        <end position="29"/>
    </location>
</feature>
<keyword evidence="3" id="KW-1003">Cell membrane</keyword>
<reference evidence="9 10" key="1">
    <citation type="submission" date="2018-07" db="EMBL/GenBank/DDBJ databases">
        <title>Genomic Encyclopedia of Type Strains, Phase III (KMG-III): the genomes of soil and plant-associated and newly described type strains.</title>
        <authorList>
            <person name="Whitman W."/>
        </authorList>
    </citation>
    <scope>NUCLEOTIDE SEQUENCE [LARGE SCALE GENOMIC DNA]</scope>
    <source>
        <strain evidence="9 10">CECT 7287</strain>
    </source>
</reference>
<evidence type="ECO:0000256" key="7">
    <source>
        <dbReference type="RuleBase" id="RU363032"/>
    </source>
</evidence>
<dbReference type="CDD" id="cd06261">
    <property type="entry name" value="TM_PBP2"/>
    <property type="match status" value="1"/>
</dbReference>
<organism evidence="9 10">
    <name type="scientific">Cohnella phaseoli</name>
    <dbReference type="NCBI Taxonomy" id="456490"/>
    <lineage>
        <taxon>Bacteria</taxon>
        <taxon>Bacillati</taxon>
        <taxon>Bacillota</taxon>
        <taxon>Bacilli</taxon>
        <taxon>Bacillales</taxon>
        <taxon>Paenibacillaceae</taxon>
        <taxon>Cohnella</taxon>
    </lineage>
</organism>
<dbReference type="RefSeq" id="WP_116065182.1">
    <property type="nucleotide sequence ID" value="NZ_QRDZ01000043.1"/>
</dbReference>
<evidence type="ECO:0000259" key="8">
    <source>
        <dbReference type="PROSITE" id="PS50928"/>
    </source>
</evidence>
<evidence type="ECO:0000256" key="6">
    <source>
        <dbReference type="ARBA" id="ARBA00023136"/>
    </source>
</evidence>
<feature type="transmembrane region" description="Helical" evidence="7">
    <location>
        <begin position="74"/>
        <end position="95"/>
    </location>
</feature>
<evidence type="ECO:0000256" key="3">
    <source>
        <dbReference type="ARBA" id="ARBA00022475"/>
    </source>
</evidence>
<dbReference type="Pfam" id="PF00528">
    <property type="entry name" value="BPD_transp_1"/>
    <property type="match status" value="1"/>
</dbReference>
<evidence type="ECO:0000256" key="4">
    <source>
        <dbReference type="ARBA" id="ARBA00022692"/>
    </source>
</evidence>
<feature type="domain" description="ABC transmembrane type-1" evidence="8">
    <location>
        <begin position="70"/>
        <end position="262"/>
    </location>
</feature>
<dbReference type="GO" id="GO:0055085">
    <property type="term" value="P:transmembrane transport"/>
    <property type="evidence" value="ECO:0007669"/>
    <property type="project" value="InterPro"/>
</dbReference>
<evidence type="ECO:0000256" key="5">
    <source>
        <dbReference type="ARBA" id="ARBA00022989"/>
    </source>
</evidence>
<feature type="transmembrane region" description="Helical" evidence="7">
    <location>
        <begin position="245"/>
        <end position="262"/>
    </location>
</feature>
<dbReference type="PROSITE" id="PS50928">
    <property type="entry name" value="ABC_TM1"/>
    <property type="match status" value="1"/>
</dbReference>
<keyword evidence="4 7" id="KW-0812">Transmembrane</keyword>
<feature type="transmembrane region" description="Helical" evidence="7">
    <location>
        <begin position="138"/>
        <end position="161"/>
    </location>
</feature>
<sequence>MKSLRRLGVYGFAAICSAIFMYPLLFSLLSSFKNNTEIYGGQSQIFALPKEWLWGNFTMAFKDAHIHSSVFTSFLYAAAGTAVALLLGTMASYVLARFTFKINGFLYIYFILGLMIPVFSLVIPISRMVGSIDGFNNYFVMMVLYGVFELPLTIFLITGFMKGIHKEIDESALMDGCGPLLFLFRILAPLAMPAISTAGILAFFNIYNDLLWNVILITDRDMYNISMALMSFVGERGSAQMGPTFASISLTIIPTVVVYLLFQEKVEGGLSAGAVKA</sequence>
<keyword evidence="5 7" id="KW-1133">Transmembrane helix</keyword>
<dbReference type="SUPFAM" id="SSF161098">
    <property type="entry name" value="MetI-like"/>
    <property type="match status" value="1"/>
</dbReference>
<dbReference type="PANTHER" id="PTHR43744:SF12">
    <property type="entry name" value="ABC TRANSPORTER PERMEASE PROTEIN MG189-RELATED"/>
    <property type="match status" value="1"/>
</dbReference>
<dbReference type="Proteomes" id="UP000256977">
    <property type="component" value="Unassembled WGS sequence"/>
</dbReference>
<evidence type="ECO:0000313" key="9">
    <source>
        <dbReference type="EMBL" id="RED55385.1"/>
    </source>
</evidence>
<protein>
    <submittedName>
        <fullName evidence="9">Carbohydrate ABC transporter membrane protein 2 (CUT1 family)</fullName>
    </submittedName>
</protein>
<feature type="transmembrane region" description="Helical" evidence="7">
    <location>
        <begin position="107"/>
        <end position="126"/>
    </location>
</feature>
<keyword evidence="2 7" id="KW-0813">Transport</keyword>
<dbReference type="EMBL" id="QRDZ01000043">
    <property type="protein sequence ID" value="RED55385.1"/>
    <property type="molecule type" value="Genomic_DNA"/>
</dbReference>
<feature type="transmembrane region" description="Helical" evidence="7">
    <location>
        <begin position="182"/>
        <end position="204"/>
    </location>
</feature>
<comment type="subcellular location">
    <subcellularLocation>
        <location evidence="1 7">Cell membrane</location>
        <topology evidence="1 7">Multi-pass membrane protein</topology>
    </subcellularLocation>
</comment>
<dbReference type="PANTHER" id="PTHR43744">
    <property type="entry name" value="ABC TRANSPORTER PERMEASE PROTEIN MG189-RELATED-RELATED"/>
    <property type="match status" value="1"/>
</dbReference>
<gene>
    <name evidence="9" type="ORF">DFP98_14329</name>
</gene>
<dbReference type="Gene3D" id="1.10.3720.10">
    <property type="entry name" value="MetI-like"/>
    <property type="match status" value="1"/>
</dbReference>
<name>A0A3D9I142_9BACL</name>
<accession>A0A3D9I142</accession>
<comment type="similarity">
    <text evidence="7">Belongs to the binding-protein-dependent transport system permease family.</text>
</comment>
<evidence type="ECO:0000313" key="10">
    <source>
        <dbReference type="Proteomes" id="UP000256977"/>
    </source>
</evidence>
<dbReference type="AlphaFoldDB" id="A0A3D9I142"/>
<dbReference type="GO" id="GO:0005886">
    <property type="term" value="C:plasma membrane"/>
    <property type="evidence" value="ECO:0007669"/>
    <property type="project" value="UniProtKB-SubCell"/>
</dbReference>
<keyword evidence="6 7" id="KW-0472">Membrane</keyword>
<evidence type="ECO:0000256" key="2">
    <source>
        <dbReference type="ARBA" id="ARBA00022448"/>
    </source>
</evidence>
<comment type="caution">
    <text evidence="9">The sequence shown here is derived from an EMBL/GenBank/DDBJ whole genome shotgun (WGS) entry which is preliminary data.</text>
</comment>